<dbReference type="GO" id="GO:0043856">
    <property type="term" value="F:anti-sigma factor antagonist activity"/>
    <property type="evidence" value="ECO:0007669"/>
    <property type="project" value="InterPro"/>
</dbReference>
<dbReference type="STRING" id="683260.SAMN05421874_13356"/>
<dbReference type="NCBIfam" id="TIGR00377">
    <property type="entry name" value="ant_ant_sig"/>
    <property type="match status" value="1"/>
</dbReference>
<dbReference type="PROSITE" id="PS50801">
    <property type="entry name" value="STAS"/>
    <property type="match status" value="1"/>
</dbReference>
<accession>A0A1G9P7H5</accession>
<dbReference type="OrthoDB" id="4249752at2"/>
<feature type="domain" description="STAS" evidence="4">
    <location>
        <begin position="17"/>
        <end position="96"/>
    </location>
</feature>
<dbReference type="PANTHER" id="PTHR33495:SF2">
    <property type="entry name" value="ANTI-SIGMA FACTOR ANTAGONIST TM_1081-RELATED"/>
    <property type="match status" value="1"/>
</dbReference>
<dbReference type="RefSeq" id="WP_090773011.1">
    <property type="nucleotide sequence ID" value="NZ_FNFB01000033.1"/>
</dbReference>
<evidence type="ECO:0000256" key="2">
    <source>
        <dbReference type="RuleBase" id="RU003749"/>
    </source>
</evidence>
<keyword evidence="6" id="KW-1185">Reference proteome</keyword>
<gene>
    <name evidence="5" type="ORF">SAMN05421874_13356</name>
</gene>
<dbReference type="SUPFAM" id="SSF52091">
    <property type="entry name" value="SpoIIaa-like"/>
    <property type="match status" value="1"/>
</dbReference>
<dbReference type="AlphaFoldDB" id="A0A1G9P7H5"/>
<evidence type="ECO:0000256" key="1">
    <source>
        <dbReference type="ARBA" id="ARBA00009013"/>
    </source>
</evidence>
<comment type="similarity">
    <text evidence="1 2">Belongs to the anti-sigma-factor antagonist family.</text>
</comment>
<dbReference type="PANTHER" id="PTHR33495">
    <property type="entry name" value="ANTI-SIGMA FACTOR ANTAGONIST TM_1081-RELATED-RELATED"/>
    <property type="match status" value="1"/>
</dbReference>
<dbReference type="InterPro" id="IPR036513">
    <property type="entry name" value="STAS_dom_sf"/>
</dbReference>
<evidence type="ECO:0000313" key="6">
    <source>
        <dbReference type="Proteomes" id="UP000198683"/>
    </source>
</evidence>
<sequence length="123" mass="13045">MTALAIRFVHHPASCDLLLSGDLDAISAPRLQPAVESVVDRGHRSLTIDAADLAFCDSAGLRALLTARRTLTDAGGTMDLVHVGARVGRILDITGLGRAFRPSLPSARGRSRDDAPHERGVLQ</sequence>
<dbReference type="Proteomes" id="UP000198683">
    <property type="component" value="Unassembled WGS sequence"/>
</dbReference>
<dbReference type="Pfam" id="PF13466">
    <property type="entry name" value="STAS_2"/>
    <property type="match status" value="1"/>
</dbReference>
<dbReference type="InterPro" id="IPR003658">
    <property type="entry name" value="Anti-sigma_ant"/>
</dbReference>
<evidence type="ECO:0000256" key="3">
    <source>
        <dbReference type="SAM" id="MobiDB-lite"/>
    </source>
</evidence>
<organism evidence="5 6">
    <name type="scientific">Nonomuraea maritima</name>
    <dbReference type="NCBI Taxonomy" id="683260"/>
    <lineage>
        <taxon>Bacteria</taxon>
        <taxon>Bacillati</taxon>
        <taxon>Actinomycetota</taxon>
        <taxon>Actinomycetes</taxon>
        <taxon>Streptosporangiales</taxon>
        <taxon>Streptosporangiaceae</taxon>
        <taxon>Nonomuraea</taxon>
    </lineage>
</organism>
<dbReference type="InterPro" id="IPR058548">
    <property type="entry name" value="MlaB-like_STAS"/>
</dbReference>
<dbReference type="CDD" id="cd07043">
    <property type="entry name" value="STAS_anti-anti-sigma_factors"/>
    <property type="match status" value="1"/>
</dbReference>
<feature type="region of interest" description="Disordered" evidence="3">
    <location>
        <begin position="103"/>
        <end position="123"/>
    </location>
</feature>
<feature type="compositionally biased region" description="Basic and acidic residues" evidence="3">
    <location>
        <begin position="110"/>
        <end position="123"/>
    </location>
</feature>
<protein>
    <recommendedName>
        <fullName evidence="2">Anti-sigma factor antagonist</fullName>
    </recommendedName>
</protein>
<proteinExistence type="inferred from homology"/>
<evidence type="ECO:0000259" key="4">
    <source>
        <dbReference type="PROSITE" id="PS50801"/>
    </source>
</evidence>
<reference evidence="5 6" key="1">
    <citation type="submission" date="2016-10" db="EMBL/GenBank/DDBJ databases">
        <authorList>
            <person name="de Groot N.N."/>
        </authorList>
    </citation>
    <scope>NUCLEOTIDE SEQUENCE [LARGE SCALE GENOMIC DNA]</scope>
    <source>
        <strain evidence="5 6">CGMCC 4.5681</strain>
    </source>
</reference>
<dbReference type="EMBL" id="FNFB01000033">
    <property type="protein sequence ID" value="SDL94471.1"/>
    <property type="molecule type" value="Genomic_DNA"/>
</dbReference>
<dbReference type="InterPro" id="IPR002645">
    <property type="entry name" value="STAS_dom"/>
</dbReference>
<name>A0A1G9P7H5_9ACTN</name>
<evidence type="ECO:0000313" key="5">
    <source>
        <dbReference type="EMBL" id="SDL94471.1"/>
    </source>
</evidence>
<dbReference type="Gene3D" id="3.30.750.24">
    <property type="entry name" value="STAS domain"/>
    <property type="match status" value="1"/>
</dbReference>